<evidence type="ECO:0000313" key="3">
    <source>
        <dbReference type="Proteomes" id="UP000239002"/>
    </source>
</evidence>
<keyword evidence="3" id="KW-1185">Reference proteome</keyword>
<dbReference type="Pfam" id="PF22599">
    <property type="entry name" value="SecDF_P1_head"/>
    <property type="match status" value="1"/>
</dbReference>
<proteinExistence type="predicted"/>
<protein>
    <recommendedName>
        <fullName evidence="1">SecDF P1 head subdomain domain-containing protein</fullName>
    </recommendedName>
</protein>
<evidence type="ECO:0000259" key="1">
    <source>
        <dbReference type="Pfam" id="PF22599"/>
    </source>
</evidence>
<dbReference type="OrthoDB" id="9805019at2"/>
<dbReference type="Proteomes" id="UP000239002">
    <property type="component" value="Unassembled WGS sequence"/>
</dbReference>
<comment type="caution">
    <text evidence="2">The sequence shown here is derived from an EMBL/GenBank/DDBJ whole genome shotgun (WGS) entry which is preliminary data.</text>
</comment>
<dbReference type="InterPro" id="IPR054384">
    <property type="entry name" value="SecDF_P1_head"/>
</dbReference>
<evidence type="ECO:0000313" key="2">
    <source>
        <dbReference type="EMBL" id="PPK93344.1"/>
    </source>
</evidence>
<dbReference type="AlphaFoldDB" id="A0A2S6IGJ8"/>
<accession>A0A2S6IGJ8</accession>
<gene>
    <name evidence="2" type="ORF">LY01_02632</name>
</gene>
<dbReference type="RefSeq" id="WP_104516310.1">
    <property type="nucleotide sequence ID" value="NZ_MQVW01000012.1"/>
</dbReference>
<reference evidence="2 3" key="1">
    <citation type="submission" date="2018-02" db="EMBL/GenBank/DDBJ databases">
        <title>Genomic Encyclopedia of Archaeal and Bacterial Type Strains, Phase II (KMG-II): from individual species to whole genera.</title>
        <authorList>
            <person name="Goeker M."/>
        </authorList>
    </citation>
    <scope>NUCLEOTIDE SEQUENCE [LARGE SCALE GENOMIC DNA]</scope>
    <source>
        <strain evidence="2 3">DSM 16809</strain>
    </source>
</reference>
<dbReference type="EMBL" id="PTJE01000007">
    <property type="protein sequence ID" value="PPK93344.1"/>
    <property type="molecule type" value="Genomic_DNA"/>
</dbReference>
<sequence>MIKSTFLILLFITLNGCSIFNKKELHLNGHTVEQAENINKTTGKFVDGIYTESVNETSLSHTLEYSPENFYFINYTPVIVARDFKHLSREVSPIGDPVITVELHESAHDKWYEATKKAFQNKSPLFVIVNGKVVSAPMVNSGPISGGRLQISGDFTMDQVSDIIAGIKERNSKI</sequence>
<feature type="domain" description="SecDF P1 head subdomain" evidence="1">
    <location>
        <begin position="67"/>
        <end position="164"/>
    </location>
</feature>
<dbReference type="Gene3D" id="3.30.1360.200">
    <property type="match status" value="1"/>
</dbReference>
<organism evidence="2 3">
    <name type="scientific">Nonlabens xylanidelens</name>
    <dbReference type="NCBI Taxonomy" id="191564"/>
    <lineage>
        <taxon>Bacteria</taxon>
        <taxon>Pseudomonadati</taxon>
        <taxon>Bacteroidota</taxon>
        <taxon>Flavobacteriia</taxon>
        <taxon>Flavobacteriales</taxon>
        <taxon>Flavobacteriaceae</taxon>
        <taxon>Nonlabens</taxon>
    </lineage>
</organism>
<name>A0A2S6IGJ8_9FLAO</name>